<accession>A0A4Q4T0K5</accession>
<dbReference type="Proteomes" id="UP000293360">
    <property type="component" value="Unassembled WGS sequence"/>
</dbReference>
<gene>
    <name evidence="2" type="ORF">DL764_008124</name>
</gene>
<proteinExistence type="predicted"/>
<organism evidence="2 3">
    <name type="scientific">Monosporascus ibericus</name>
    <dbReference type="NCBI Taxonomy" id="155417"/>
    <lineage>
        <taxon>Eukaryota</taxon>
        <taxon>Fungi</taxon>
        <taxon>Dikarya</taxon>
        <taxon>Ascomycota</taxon>
        <taxon>Pezizomycotina</taxon>
        <taxon>Sordariomycetes</taxon>
        <taxon>Xylariomycetidae</taxon>
        <taxon>Xylariales</taxon>
        <taxon>Xylariales incertae sedis</taxon>
        <taxon>Monosporascus</taxon>
    </lineage>
</organism>
<dbReference type="AlphaFoldDB" id="A0A4Q4T0K5"/>
<evidence type="ECO:0000313" key="3">
    <source>
        <dbReference type="Proteomes" id="UP000293360"/>
    </source>
</evidence>
<feature type="compositionally biased region" description="Basic and acidic residues" evidence="1">
    <location>
        <begin position="31"/>
        <end position="56"/>
    </location>
</feature>
<comment type="caution">
    <text evidence="2">The sequence shown here is derived from an EMBL/GenBank/DDBJ whole genome shotgun (WGS) entry which is preliminary data.</text>
</comment>
<name>A0A4Q4T0K5_9PEZI</name>
<evidence type="ECO:0000256" key="1">
    <source>
        <dbReference type="SAM" id="MobiDB-lite"/>
    </source>
</evidence>
<feature type="region of interest" description="Disordered" evidence="1">
    <location>
        <begin position="1"/>
        <end position="89"/>
    </location>
</feature>
<protein>
    <submittedName>
        <fullName evidence="2">Uncharacterized protein</fullName>
    </submittedName>
</protein>
<keyword evidence="3" id="KW-1185">Reference proteome</keyword>
<reference evidence="2 3" key="1">
    <citation type="submission" date="2018-06" db="EMBL/GenBank/DDBJ databases">
        <title>Complete Genomes of Monosporascus.</title>
        <authorList>
            <person name="Robinson A.J."/>
            <person name="Natvig D.O."/>
        </authorList>
    </citation>
    <scope>NUCLEOTIDE SEQUENCE [LARGE SCALE GENOMIC DNA]</scope>
    <source>
        <strain evidence="2 3">CBS 110550</strain>
    </source>
</reference>
<evidence type="ECO:0000313" key="2">
    <source>
        <dbReference type="EMBL" id="RYO92541.1"/>
    </source>
</evidence>
<feature type="compositionally biased region" description="Polar residues" evidence="1">
    <location>
        <begin position="1"/>
        <end position="11"/>
    </location>
</feature>
<sequence>MPDTSQSATDNYSEKPLLGVQQGGSTIGDCYAEKSLHVKKRELDKQDTDAMERTEETEQTEEPGQQTEEAERATMWNAVKGSPFQGTLK</sequence>
<dbReference type="EMBL" id="QJNU01000605">
    <property type="protein sequence ID" value="RYO92541.1"/>
    <property type="molecule type" value="Genomic_DNA"/>
</dbReference>